<evidence type="ECO:0000256" key="1">
    <source>
        <dbReference type="ARBA" id="ARBA00001924"/>
    </source>
</evidence>
<protein>
    <submittedName>
        <fullName evidence="7">Molybdopterin-dependent oxidoreductase</fullName>
    </submittedName>
</protein>
<dbReference type="GO" id="GO:0008482">
    <property type="term" value="F:sulfite oxidase activity"/>
    <property type="evidence" value="ECO:0007669"/>
    <property type="project" value="TreeGrafter"/>
</dbReference>
<dbReference type="SUPFAM" id="SSF56524">
    <property type="entry name" value="Oxidoreductase molybdopterin-binding domain"/>
    <property type="match status" value="1"/>
</dbReference>
<proteinExistence type="predicted"/>
<accession>A0A5B0W9N2</accession>
<dbReference type="SUPFAM" id="SSF81296">
    <property type="entry name" value="E set domains"/>
    <property type="match status" value="1"/>
</dbReference>
<keyword evidence="3" id="KW-0479">Metal-binding</keyword>
<dbReference type="RefSeq" id="WP_149634157.1">
    <property type="nucleotide sequence ID" value="NZ_VNIP01000005.1"/>
</dbReference>
<dbReference type="OrthoDB" id="9795587at2"/>
<keyword evidence="2" id="KW-0500">Molybdenum</keyword>
<dbReference type="PANTHER" id="PTHR19372:SF7">
    <property type="entry name" value="SULFITE OXIDASE, MITOCHONDRIAL"/>
    <property type="match status" value="1"/>
</dbReference>
<dbReference type="Pfam" id="PF00174">
    <property type="entry name" value="Oxidored_molyb"/>
    <property type="match status" value="1"/>
</dbReference>
<dbReference type="InterPro" id="IPR000572">
    <property type="entry name" value="OxRdtase_Mopterin-bd_dom"/>
</dbReference>
<dbReference type="AlphaFoldDB" id="A0A5B0W9N2"/>
<comment type="cofactor">
    <cofactor evidence="1">
        <name>Mo-molybdopterin</name>
        <dbReference type="ChEBI" id="CHEBI:71302"/>
    </cofactor>
</comment>
<dbReference type="GO" id="GO:0043546">
    <property type="term" value="F:molybdopterin cofactor binding"/>
    <property type="evidence" value="ECO:0007669"/>
    <property type="project" value="TreeGrafter"/>
</dbReference>
<evidence type="ECO:0000259" key="6">
    <source>
        <dbReference type="Pfam" id="PF03404"/>
    </source>
</evidence>
<dbReference type="InterPro" id="IPR036374">
    <property type="entry name" value="OxRdtase_Mopterin-bd_sf"/>
</dbReference>
<gene>
    <name evidence="7" type="ORF">FP026_08280</name>
</gene>
<dbReference type="EMBL" id="VNIP01000005">
    <property type="protein sequence ID" value="KAA1183085.1"/>
    <property type="molecule type" value="Genomic_DNA"/>
</dbReference>
<feature type="domain" description="Moybdenum cofactor oxidoreductase dimerisation" evidence="6">
    <location>
        <begin position="221"/>
        <end position="283"/>
    </location>
</feature>
<reference evidence="7 8" key="1">
    <citation type="submission" date="2019-07" db="EMBL/GenBank/DDBJ databases">
        <title>The Draft Genome Sequence of Rhizobium tropici SARCC-755 Associated with Superior Nodulation on Pigeonpea (Cajanus cajan (L.) Millsp.).</title>
        <authorList>
            <person name="Bopape F.L."/>
            <person name="Hassen A.I."/>
            <person name="Swanevelder Z.H."/>
            <person name="Gwata E.T."/>
        </authorList>
    </citation>
    <scope>NUCLEOTIDE SEQUENCE [LARGE SCALE GENOMIC DNA]</scope>
    <source>
        <strain evidence="7 8">SARCC-755</strain>
    </source>
</reference>
<dbReference type="GO" id="GO:0030151">
    <property type="term" value="F:molybdenum ion binding"/>
    <property type="evidence" value="ECO:0007669"/>
    <property type="project" value="InterPro"/>
</dbReference>
<dbReference type="GO" id="GO:0006790">
    <property type="term" value="P:sulfur compound metabolic process"/>
    <property type="evidence" value="ECO:0007669"/>
    <property type="project" value="TreeGrafter"/>
</dbReference>
<dbReference type="Pfam" id="PF03404">
    <property type="entry name" value="Mo-co_dimer"/>
    <property type="match status" value="1"/>
</dbReference>
<dbReference type="GO" id="GO:0020037">
    <property type="term" value="F:heme binding"/>
    <property type="evidence" value="ECO:0007669"/>
    <property type="project" value="TreeGrafter"/>
</dbReference>
<dbReference type="PRINTS" id="PR00407">
    <property type="entry name" value="EUMOPTERIN"/>
</dbReference>
<evidence type="ECO:0000256" key="4">
    <source>
        <dbReference type="ARBA" id="ARBA00023002"/>
    </source>
</evidence>
<comment type="caution">
    <text evidence="7">The sequence shown here is derived from an EMBL/GenBank/DDBJ whole genome shotgun (WGS) entry which is preliminary data.</text>
</comment>
<evidence type="ECO:0000256" key="2">
    <source>
        <dbReference type="ARBA" id="ARBA00022505"/>
    </source>
</evidence>
<dbReference type="PANTHER" id="PTHR19372">
    <property type="entry name" value="SULFITE REDUCTASE"/>
    <property type="match status" value="1"/>
</dbReference>
<evidence type="ECO:0000313" key="7">
    <source>
        <dbReference type="EMBL" id="KAA1183085.1"/>
    </source>
</evidence>
<evidence type="ECO:0000313" key="8">
    <source>
        <dbReference type="Proteomes" id="UP000323608"/>
    </source>
</evidence>
<name>A0A5B0W9N2_RHITR</name>
<evidence type="ECO:0000259" key="5">
    <source>
        <dbReference type="Pfam" id="PF00174"/>
    </source>
</evidence>
<keyword evidence="4" id="KW-0560">Oxidoreductase</keyword>
<sequence>MTRQGLRMTREGFSYRGPARGVHALEKWITDEEDLFLVTHMGFLEINPQDWYVDIDGLVERPMTLRLADLQAMPQREYMSFHECAGSPLAPTEPKRRVGNVVWKGVPLADILRLARIQASASYLWTSGLEWGEYAGLRGEIFQKDLPIGKAMSEEVLLALEINGKPLNADRGGPVRLVVPGWYGTNSVKWIGSITVADARAPGPYTTLFYNDVTPTGTKPVWEVAPEAVIVAPDPDVPLMAGNACRIWGWAWGDHAIVAVEVSVDGGETWSEATVAGRIDRSWQRFEFFWRPPVGEHLLMCRCTDANGETQPGTNARNAIHQVSVHVTQPD</sequence>
<organism evidence="7 8">
    <name type="scientific">Rhizobium tropici</name>
    <dbReference type="NCBI Taxonomy" id="398"/>
    <lineage>
        <taxon>Bacteria</taxon>
        <taxon>Pseudomonadati</taxon>
        <taxon>Pseudomonadota</taxon>
        <taxon>Alphaproteobacteria</taxon>
        <taxon>Hyphomicrobiales</taxon>
        <taxon>Rhizobiaceae</taxon>
        <taxon>Rhizobium/Agrobacterium group</taxon>
        <taxon>Rhizobium</taxon>
    </lineage>
</organism>
<feature type="domain" description="Oxidoreductase molybdopterin-binding" evidence="5">
    <location>
        <begin position="42"/>
        <end position="204"/>
    </location>
</feature>
<evidence type="ECO:0000256" key="3">
    <source>
        <dbReference type="ARBA" id="ARBA00022723"/>
    </source>
</evidence>
<dbReference type="InterPro" id="IPR014756">
    <property type="entry name" value="Ig_E-set"/>
</dbReference>
<dbReference type="InterPro" id="IPR005066">
    <property type="entry name" value="MoCF_OxRdtse_dimer"/>
</dbReference>
<dbReference type="InterPro" id="IPR008335">
    <property type="entry name" value="Mopterin_OxRdtase_euk"/>
</dbReference>
<dbReference type="Gene3D" id="2.60.40.650">
    <property type="match status" value="1"/>
</dbReference>
<dbReference type="Proteomes" id="UP000323608">
    <property type="component" value="Unassembled WGS sequence"/>
</dbReference>
<dbReference type="Gene3D" id="3.90.420.10">
    <property type="entry name" value="Oxidoreductase, molybdopterin-binding domain"/>
    <property type="match status" value="1"/>
</dbReference>